<gene>
    <name evidence="1" type="ORF">QE152_g33901</name>
</gene>
<evidence type="ECO:0000313" key="2">
    <source>
        <dbReference type="Proteomes" id="UP001458880"/>
    </source>
</evidence>
<dbReference type="AlphaFoldDB" id="A0AAW1IVD3"/>
<sequence length="72" mass="8195">MSRNKFLTQKEIEAALESVIDELEFKRHEDAVCIPPEVDVLTDEENIDDASIFSIENLSQVTDVVGTFEMHL</sequence>
<dbReference type="Proteomes" id="UP001458880">
    <property type="component" value="Unassembled WGS sequence"/>
</dbReference>
<keyword evidence="2" id="KW-1185">Reference proteome</keyword>
<dbReference type="EMBL" id="JASPKY010000529">
    <property type="protein sequence ID" value="KAK9693893.1"/>
    <property type="molecule type" value="Genomic_DNA"/>
</dbReference>
<organism evidence="1 2">
    <name type="scientific">Popillia japonica</name>
    <name type="common">Japanese beetle</name>
    <dbReference type="NCBI Taxonomy" id="7064"/>
    <lineage>
        <taxon>Eukaryota</taxon>
        <taxon>Metazoa</taxon>
        <taxon>Ecdysozoa</taxon>
        <taxon>Arthropoda</taxon>
        <taxon>Hexapoda</taxon>
        <taxon>Insecta</taxon>
        <taxon>Pterygota</taxon>
        <taxon>Neoptera</taxon>
        <taxon>Endopterygota</taxon>
        <taxon>Coleoptera</taxon>
        <taxon>Polyphaga</taxon>
        <taxon>Scarabaeiformia</taxon>
        <taxon>Scarabaeidae</taxon>
        <taxon>Rutelinae</taxon>
        <taxon>Popillia</taxon>
    </lineage>
</organism>
<reference evidence="1 2" key="1">
    <citation type="journal article" date="2024" name="BMC Genomics">
        <title>De novo assembly and annotation of Popillia japonica's genome with initial clues to its potential as an invasive pest.</title>
        <authorList>
            <person name="Cucini C."/>
            <person name="Boschi S."/>
            <person name="Funari R."/>
            <person name="Cardaioli E."/>
            <person name="Iannotti N."/>
            <person name="Marturano G."/>
            <person name="Paoli F."/>
            <person name="Bruttini M."/>
            <person name="Carapelli A."/>
            <person name="Frati F."/>
            <person name="Nardi F."/>
        </authorList>
    </citation>
    <scope>NUCLEOTIDE SEQUENCE [LARGE SCALE GENOMIC DNA]</scope>
    <source>
        <strain evidence="1">DMR45628</strain>
    </source>
</reference>
<protein>
    <submittedName>
        <fullName evidence="1">Uncharacterized protein</fullName>
    </submittedName>
</protein>
<name>A0AAW1IVD3_POPJA</name>
<accession>A0AAW1IVD3</accession>
<proteinExistence type="predicted"/>
<comment type="caution">
    <text evidence="1">The sequence shown here is derived from an EMBL/GenBank/DDBJ whole genome shotgun (WGS) entry which is preliminary data.</text>
</comment>
<evidence type="ECO:0000313" key="1">
    <source>
        <dbReference type="EMBL" id="KAK9693893.1"/>
    </source>
</evidence>